<dbReference type="HOGENOM" id="CLU_3080712_0_0_0"/>
<evidence type="ECO:0000313" key="2">
    <source>
        <dbReference type="Proteomes" id="UP000008631"/>
    </source>
</evidence>
<organism evidence="1 2">
    <name type="scientific">Isosphaera pallida (strain ATCC 43644 / DSM 9630 / IS1B)</name>
    <dbReference type="NCBI Taxonomy" id="575540"/>
    <lineage>
        <taxon>Bacteria</taxon>
        <taxon>Pseudomonadati</taxon>
        <taxon>Planctomycetota</taxon>
        <taxon>Planctomycetia</taxon>
        <taxon>Isosphaerales</taxon>
        <taxon>Isosphaeraceae</taxon>
        <taxon>Isosphaera</taxon>
    </lineage>
</organism>
<dbReference type="InParanoid" id="E8R049"/>
<dbReference type="EMBL" id="CP002353">
    <property type="protein sequence ID" value="ADV61167.1"/>
    <property type="molecule type" value="Genomic_DNA"/>
</dbReference>
<accession>E8R049</accession>
<reference key="1">
    <citation type="submission" date="2010-11" db="EMBL/GenBank/DDBJ databases">
        <title>The complete sequence of chromosome of Isophaera pallida ATCC 43644.</title>
        <authorList>
            <consortium name="US DOE Joint Genome Institute (JGI-PGF)"/>
            <person name="Lucas S."/>
            <person name="Copeland A."/>
            <person name="Lapidus A."/>
            <person name="Bruce D."/>
            <person name="Goodwin L."/>
            <person name="Pitluck S."/>
            <person name="Kyrpides N."/>
            <person name="Mavromatis K."/>
            <person name="Pagani I."/>
            <person name="Ivanova N."/>
            <person name="Saunders E."/>
            <person name="Brettin T."/>
            <person name="Detter J.C."/>
            <person name="Han C."/>
            <person name="Tapia R."/>
            <person name="Land M."/>
            <person name="Hauser L."/>
            <person name="Markowitz V."/>
            <person name="Cheng J.-F."/>
            <person name="Hugenholtz P."/>
            <person name="Woyke T."/>
            <person name="Wu D."/>
            <person name="Eisen J.A."/>
        </authorList>
    </citation>
    <scope>NUCLEOTIDE SEQUENCE</scope>
    <source>
        <strain>ATCC 43644</strain>
    </source>
</reference>
<evidence type="ECO:0000313" key="1">
    <source>
        <dbReference type="EMBL" id="ADV61167.1"/>
    </source>
</evidence>
<dbReference type="KEGG" id="ipa:Isop_0574"/>
<dbReference type="AlphaFoldDB" id="E8R049"/>
<proteinExistence type="predicted"/>
<protein>
    <submittedName>
        <fullName evidence="1">Uncharacterized protein</fullName>
    </submittedName>
</protein>
<sequence>MNHDGGKDDTTLRTLSTIRTVQSSHSFLRDNVRGLFGFFLHFPVVIGPEPAA</sequence>
<reference evidence="1 2" key="2">
    <citation type="journal article" date="2011" name="Stand. Genomic Sci.">
        <title>Complete genome sequence of Isosphaera pallida type strain (IS1B).</title>
        <authorList>
            <consortium name="US DOE Joint Genome Institute (JGI-PGF)"/>
            <person name="Goker M."/>
            <person name="Cleland D."/>
            <person name="Saunders E."/>
            <person name="Lapidus A."/>
            <person name="Nolan M."/>
            <person name="Lucas S."/>
            <person name="Hammon N."/>
            <person name="Deshpande S."/>
            <person name="Cheng J.F."/>
            <person name="Tapia R."/>
            <person name="Han C."/>
            <person name="Goodwin L."/>
            <person name="Pitluck S."/>
            <person name="Liolios K."/>
            <person name="Pagani I."/>
            <person name="Ivanova N."/>
            <person name="Mavromatis K."/>
            <person name="Pati A."/>
            <person name="Chen A."/>
            <person name="Palaniappan K."/>
            <person name="Land M."/>
            <person name="Hauser L."/>
            <person name="Chang Y.J."/>
            <person name="Jeffries C.D."/>
            <person name="Detter J.C."/>
            <person name="Beck B."/>
            <person name="Woyke T."/>
            <person name="Bristow J."/>
            <person name="Eisen J.A."/>
            <person name="Markowitz V."/>
            <person name="Hugenholtz P."/>
            <person name="Kyrpides N.C."/>
            <person name="Klenk H.P."/>
        </authorList>
    </citation>
    <scope>NUCLEOTIDE SEQUENCE [LARGE SCALE GENOMIC DNA]</scope>
    <source>
        <strain evidence="2">ATCC 43644 / DSM 9630 / IS1B</strain>
    </source>
</reference>
<gene>
    <name evidence="1" type="ordered locus">Isop_0574</name>
</gene>
<keyword evidence="2" id="KW-1185">Reference proteome</keyword>
<name>E8R049_ISOPI</name>
<dbReference type="Proteomes" id="UP000008631">
    <property type="component" value="Chromosome"/>
</dbReference>